<accession>A0A409V6G7</accession>
<protein>
    <recommendedName>
        <fullName evidence="6">Macro domain-containing protein</fullName>
    </recommendedName>
</protein>
<organism evidence="7 8">
    <name type="scientific">Mytilus galloprovincialis</name>
    <name type="common">Mediterranean mussel</name>
    <dbReference type="NCBI Taxonomy" id="29158"/>
    <lineage>
        <taxon>Eukaryota</taxon>
        <taxon>Metazoa</taxon>
        <taxon>Spiralia</taxon>
        <taxon>Lophotrochozoa</taxon>
        <taxon>Mollusca</taxon>
        <taxon>Bivalvia</taxon>
        <taxon>Autobranchia</taxon>
        <taxon>Pteriomorphia</taxon>
        <taxon>Mytilida</taxon>
        <taxon>Mytiloidea</taxon>
        <taxon>Mytilidae</taxon>
        <taxon>Mytilinae</taxon>
        <taxon>Mytilus</taxon>
    </lineage>
</organism>
<evidence type="ECO:0000313" key="7">
    <source>
        <dbReference type="EMBL" id="OPL20250.1"/>
    </source>
</evidence>
<dbReference type="GO" id="GO:0010629">
    <property type="term" value="P:negative regulation of gene expression"/>
    <property type="evidence" value="ECO:0007669"/>
    <property type="project" value="TreeGrafter"/>
</dbReference>
<dbReference type="SUPFAM" id="SSF52949">
    <property type="entry name" value="Macro domain-like"/>
    <property type="match status" value="1"/>
</dbReference>
<dbReference type="InterPro" id="IPR043472">
    <property type="entry name" value="Macro_dom-like"/>
</dbReference>
<dbReference type="GO" id="GO:0005737">
    <property type="term" value="C:cytoplasm"/>
    <property type="evidence" value="ECO:0007669"/>
    <property type="project" value="TreeGrafter"/>
</dbReference>
<evidence type="ECO:0000256" key="4">
    <source>
        <dbReference type="ARBA" id="ARBA00023027"/>
    </source>
</evidence>
<dbReference type="GO" id="GO:0003714">
    <property type="term" value="F:transcription corepressor activity"/>
    <property type="evidence" value="ECO:0007669"/>
    <property type="project" value="TreeGrafter"/>
</dbReference>
<dbReference type="GO" id="GO:0005634">
    <property type="term" value="C:nucleus"/>
    <property type="evidence" value="ECO:0007669"/>
    <property type="project" value="UniProtKB-SubCell"/>
</dbReference>
<dbReference type="Proteomes" id="UP000266721">
    <property type="component" value="Unassembled WGS sequence"/>
</dbReference>
<comment type="subcellular location">
    <subcellularLocation>
        <location evidence="1">Nucleus</location>
    </subcellularLocation>
</comment>
<dbReference type="GO" id="GO:0016757">
    <property type="term" value="F:glycosyltransferase activity"/>
    <property type="evidence" value="ECO:0007669"/>
    <property type="project" value="UniProtKB-KW"/>
</dbReference>
<dbReference type="EMBL" id="KV614754">
    <property type="protein sequence ID" value="OPL20250.1"/>
    <property type="molecule type" value="Genomic_DNA"/>
</dbReference>
<dbReference type="AlphaFoldDB" id="A0A409V6G7"/>
<feature type="non-terminal residue" evidence="7">
    <location>
        <position position="1"/>
    </location>
</feature>
<dbReference type="InterPro" id="IPR002589">
    <property type="entry name" value="Macro_dom"/>
</dbReference>
<keyword evidence="3" id="KW-0808">Transferase</keyword>
<reference evidence="7 8" key="1">
    <citation type="journal article" date="2016" name="PLoS ONE">
        <title>A First Insight into the Genome of the Filter-Feeder Mussel Mytilus galloprovincialis.</title>
        <authorList>
            <person name="Murgarella M."/>
            <person name="Puiu D."/>
            <person name="Novoa B."/>
            <person name="Figueras A."/>
            <person name="Posada D."/>
            <person name="Canchaya C."/>
        </authorList>
    </citation>
    <scope>NUCLEOTIDE SEQUENCE [LARGE SCALE GENOMIC DNA]</scope>
    <source>
        <tissue evidence="7">Muscle</tissue>
    </source>
</reference>
<dbReference type="Pfam" id="PF01661">
    <property type="entry name" value="Macro"/>
    <property type="match status" value="1"/>
</dbReference>
<keyword evidence="5" id="KW-0539">Nucleus</keyword>
<dbReference type="PANTHER" id="PTHR14453:SF67">
    <property type="entry name" value="POLY [ADP-RIBOSE] POLYMERASE"/>
    <property type="match status" value="1"/>
</dbReference>
<dbReference type="Gene3D" id="3.40.220.10">
    <property type="entry name" value="Leucine Aminopeptidase, subunit E, domain 1"/>
    <property type="match status" value="1"/>
</dbReference>
<proteinExistence type="predicted"/>
<evidence type="ECO:0000256" key="3">
    <source>
        <dbReference type="ARBA" id="ARBA00022679"/>
    </source>
</evidence>
<feature type="domain" description="Macro" evidence="6">
    <location>
        <begin position="1"/>
        <end position="108"/>
    </location>
</feature>
<dbReference type="SMR" id="A0A409V6G7"/>
<evidence type="ECO:0000256" key="2">
    <source>
        <dbReference type="ARBA" id="ARBA00022676"/>
    </source>
</evidence>
<gene>
    <name evidence="7" type="ORF">AM593_03572</name>
</gene>
<name>A0A409V6G7_MYTGA</name>
<dbReference type="PROSITE" id="PS51154">
    <property type="entry name" value="MACRO"/>
    <property type="match status" value="1"/>
</dbReference>
<evidence type="ECO:0000313" key="8">
    <source>
        <dbReference type="Proteomes" id="UP000266721"/>
    </source>
</evidence>
<evidence type="ECO:0000256" key="5">
    <source>
        <dbReference type="ARBA" id="ARBA00023242"/>
    </source>
</evidence>
<keyword evidence="8" id="KW-1185">Reference proteome</keyword>
<keyword evidence="2" id="KW-0328">Glycosyltransferase</keyword>
<keyword evidence="4" id="KW-0520">NAD</keyword>
<sequence length="113" mass="12791">MASFTNYGIACIRVLFKSIKRFVIVQYIHTALNVCLKEADSLGHQSIAFPALGTGNLNYNPNVVANALFEAVERYNEQNHNPKLELVICVVYQDQMYQKFVAAARRRARLKGL</sequence>
<dbReference type="InterPro" id="IPR052056">
    <property type="entry name" value="Mono-ARTD/PARP"/>
</dbReference>
<evidence type="ECO:0000256" key="1">
    <source>
        <dbReference type="ARBA" id="ARBA00004123"/>
    </source>
</evidence>
<evidence type="ECO:0000259" key="6">
    <source>
        <dbReference type="PROSITE" id="PS51154"/>
    </source>
</evidence>
<dbReference type="PANTHER" id="PTHR14453">
    <property type="entry name" value="PARP/ZINC FINGER CCCH TYPE DOMAIN CONTAINING PROTEIN"/>
    <property type="match status" value="1"/>
</dbReference>